<dbReference type="PROSITE" id="PS01178">
    <property type="entry name" value="ANAPHYLATOXIN_2"/>
    <property type="match status" value="1"/>
</dbReference>
<dbReference type="CDD" id="cd00017">
    <property type="entry name" value="ANATO"/>
    <property type="match status" value="1"/>
</dbReference>
<dbReference type="Pfam" id="PF01821">
    <property type="entry name" value="ANATO"/>
    <property type="match status" value="1"/>
</dbReference>
<dbReference type="Pfam" id="PF07678">
    <property type="entry name" value="TED_complement"/>
    <property type="match status" value="1"/>
</dbReference>
<sequence>MRIAVLVLMLTAAAAGVPTCFITAPNIVHTDVEETVTIRLHGATEPVHMKLYFKFRGDQPISSVKTVTLNAQNNYNTLVKLKVERSLTEGLRTIEDIYLFAENKDLFEKGIKREHIILISRRGYIFIQSDKPIYNPRETVKFRIFTLDNYMLPVNQIINVRVFNSKGLVVYGHNFMSSQILERTITLPDVEPPGHWKITACFVDTLKFNTTVEFEVKEYVLPSFEVKIEAAQPYYILSDSSFQFSISARYTYGKGINGIAFVRFGVTDARGYRTYLPGLEKQASIAGGVANIQLLTTDLQQTAENRTITDLEGSFLYIAATVLEKASGDLEEMESSSVKIVTSPYMIDLSKTKQHFTPGGMFAVLATTTHPDGSRVGGLNMRAEITVELNGAEPESSTLNIVSSTEGRAVFTLQVPLQAKSLDVKVFVVGEEEKAHMTVSAVAATKSRHLSVEVEHRVLGPDESMTVTFRDIIPPGTTRPSHIYYMVLNKGRVVQMGDIRTSDPTTLSLPFSADMVPSFRLLGYYFTGDGLDAEIVADSVWVDVKDVCKGLVKIQPFDVHKPADVVNVNVQAERDSKVALVAVDTAVYTLNKKNKLTAQTMFDYMNSYDLGCSIGGGKDHKSVFFDAGLMFMCNCRVETKVRKGYSCSNPNPRLKRSYSSHFSTIVNRHSTEYRRCCSDGVQLNRMGLSCEQRYAKTADKPEKCRNVFLQCCKEATDLRRKLIKSRKYSIARSQGVNKEVEEAINEAAIHLRSYFPQSWMWMIKSTDHTGHLRQNVVVPDSITTWEVQAVGVSPTKGFCVAEPQQLNILQDFFVAVKLPYSVKRNEQLEIKVVVHNYKNENLEVSVVMDKSEGLCSAGEDRVTQKVTVPAQSAEAVYFTVVPLIIGTIPINIFAYASQNIADRIKKELRVEGEGEVTSIHKEYNINLKVDNWTLGIPTLPDMVPGERPDTYLSIRGGVMGESVVNCLNLEGINNLIQLPTGCAEQTMVTMSPAIHAMRFLDATNLWIELKAELRDEAKEMIQNGYNRILTFKKQDGSYGAFLKTPSSVWLTAFIAKELTSSRRIIKVEESYIKESISFLVSKQLPSGSFEDPNPLYDREMKGGIGKSDGDVPLTAFILVTMKHSLPLYGLGDTTMLMQAIEKARSYLEQKLDSLEKPYDLAITAYALSLTGPKSTVALRAQKKLRELAICDNSKNFDTTETDPCHWEKRGQTERDPKLQADSLSVETTAYALLQTLSEGDMKTGKRIVMWLTKQRKFGGGFQSTQDTVVALEALTEYSIKNSMMDDLDLTVELCFTNGQKKEVTITKHNALTQDAIKITETRSIAVNLRGTGEGTLSLVQNYRSLKKPDLYCNYFSLKVTLEGELAYLENADTDESFDDYYNYEDGEGDGDVHKDEAMTPVEWFDLRSRRKRQAPEEQAREDLLVYTVCLGMKNGTSKGMVIVDITLLSGLEPNIQDLEVNVKGTEKYIDHYDVGLNKVYLYFREISSEEQCLQFRAKQIVPIGLVQPAAAVIYDYYNPERRCGMFYSAPQKSRMLTKLCQGDVCSCAEGLCPKIRVTFSLNMKENTRSDFACFYPVVDFVYVITVLSESEDGVFKFYTTRMNKVLLAGKEEGITHGATREMIVRKSCSDLDLKPNGEYLFMGKNEAVLTTPDANRNFRYILNNNVWLELIPEERRCRATKSRAACEMLQNFLGQFELNKCTF</sequence>
<dbReference type="SUPFAM" id="SSF47686">
    <property type="entry name" value="Anaphylotoxins (complement system)"/>
    <property type="match status" value="1"/>
</dbReference>
<evidence type="ECO:0000313" key="9">
    <source>
        <dbReference type="Proteomes" id="UP000694580"/>
    </source>
</evidence>
<dbReference type="InterPro" id="IPR050473">
    <property type="entry name" value="A2M/Complement_sys"/>
</dbReference>
<dbReference type="GeneID" id="114769257"/>
<gene>
    <name evidence="8" type="primary">c4</name>
</gene>
<dbReference type="Pfam" id="PF01835">
    <property type="entry name" value="MG2"/>
    <property type="match status" value="1"/>
</dbReference>
<dbReference type="InterPro" id="IPR011625">
    <property type="entry name" value="A2M_N_BRD"/>
</dbReference>
<name>A0AAY4EXN7_9TELE</name>
<dbReference type="PANTHER" id="PTHR11412:SF86">
    <property type="entry name" value="COMPLEMENT C4-A-RELATED"/>
    <property type="match status" value="1"/>
</dbReference>
<organism evidence="8 9">
    <name type="scientific">Denticeps clupeoides</name>
    <name type="common">denticle herring</name>
    <dbReference type="NCBI Taxonomy" id="299321"/>
    <lineage>
        <taxon>Eukaryota</taxon>
        <taxon>Metazoa</taxon>
        <taxon>Chordata</taxon>
        <taxon>Craniata</taxon>
        <taxon>Vertebrata</taxon>
        <taxon>Euteleostomi</taxon>
        <taxon>Actinopterygii</taxon>
        <taxon>Neopterygii</taxon>
        <taxon>Teleostei</taxon>
        <taxon>Clupei</taxon>
        <taxon>Clupeiformes</taxon>
        <taxon>Denticipitoidei</taxon>
        <taxon>Denticipitidae</taxon>
        <taxon>Denticeps</taxon>
    </lineage>
</organism>
<dbReference type="SUPFAM" id="SSF50242">
    <property type="entry name" value="TIMP-like"/>
    <property type="match status" value="1"/>
</dbReference>
<dbReference type="PROSITE" id="PS50189">
    <property type="entry name" value="NTR"/>
    <property type="match status" value="1"/>
</dbReference>
<dbReference type="PANTHER" id="PTHR11412">
    <property type="entry name" value="MACROGLOBULIN / COMPLEMENT"/>
    <property type="match status" value="1"/>
</dbReference>
<dbReference type="SMART" id="SM01419">
    <property type="entry name" value="Thiol-ester_cl"/>
    <property type="match status" value="1"/>
</dbReference>
<dbReference type="SMART" id="SM01359">
    <property type="entry name" value="A2M_N_2"/>
    <property type="match status" value="1"/>
</dbReference>
<dbReference type="Pfam" id="PF17790">
    <property type="entry name" value="MG1"/>
    <property type="match status" value="1"/>
</dbReference>
<dbReference type="Proteomes" id="UP000694580">
    <property type="component" value="Chromosome 19"/>
</dbReference>
<dbReference type="Pfam" id="PF00207">
    <property type="entry name" value="A2M"/>
    <property type="match status" value="1"/>
</dbReference>
<dbReference type="Gene3D" id="2.40.50.120">
    <property type="match status" value="1"/>
</dbReference>
<dbReference type="RefSeq" id="XP_028817947.1">
    <property type="nucleotide sequence ID" value="XM_028962114.1"/>
</dbReference>
<keyword evidence="9" id="KW-1185">Reference proteome</keyword>
<dbReference type="InterPro" id="IPR008930">
    <property type="entry name" value="Terpenoid_cyclase/PrenylTrfase"/>
</dbReference>
<dbReference type="FunFam" id="2.60.40.10:FF:000155">
    <property type="entry name" value="complement C3 isoform X1"/>
    <property type="match status" value="1"/>
</dbReference>
<evidence type="ECO:0008006" key="10">
    <source>
        <dbReference type="Google" id="ProtNLM"/>
    </source>
</evidence>
<evidence type="ECO:0000256" key="4">
    <source>
        <dbReference type="ARBA" id="ARBA00023157"/>
    </source>
</evidence>
<dbReference type="Pfam" id="PF07703">
    <property type="entry name" value="A2M_BRD"/>
    <property type="match status" value="1"/>
</dbReference>
<dbReference type="Pfam" id="PF01759">
    <property type="entry name" value="NTR"/>
    <property type="match status" value="1"/>
</dbReference>
<dbReference type="SUPFAM" id="SSF48239">
    <property type="entry name" value="Terpenoid cyclases/Protein prenyltransferases"/>
    <property type="match status" value="1"/>
</dbReference>
<dbReference type="Gene3D" id="2.60.40.1930">
    <property type="match status" value="3"/>
</dbReference>
<accession>A0AAY4EXN7</accession>
<dbReference type="Pfam" id="PF07677">
    <property type="entry name" value="A2M_recep"/>
    <property type="match status" value="1"/>
</dbReference>
<proteinExistence type="predicted"/>
<dbReference type="CDD" id="cd02896">
    <property type="entry name" value="complement_C3_C4_C5"/>
    <property type="match status" value="1"/>
</dbReference>
<dbReference type="InterPro" id="IPR019742">
    <property type="entry name" value="MacrogloblnA2_CS"/>
</dbReference>
<dbReference type="InterPro" id="IPR013783">
    <property type="entry name" value="Ig-like_fold"/>
</dbReference>
<dbReference type="SMART" id="SM01361">
    <property type="entry name" value="A2M_recep"/>
    <property type="match status" value="1"/>
</dbReference>
<dbReference type="GeneTree" id="ENSGT00940000155739"/>
<dbReference type="InterPro" id="IPR002890">
    <property type="entry name" value="MG2"/>
</dbReference>
<dbReference type="InterPro" id="IPR018081">
    <property type="entry name" value="Anaphylatoxin_comp_syst"/>
</dbReference>
<dbReference type="Gene3D" id="2.60.40.10">
    <property type="entry name" value="Immunoglobulins"/>
    <property type="match status" value="2"/>
</dbReference>
<evidence type="ECO:0000256" key="2">
    <source>
        <dbReference type="ARBA" id="ARBA00022525"/>
    </source>
</evidence>
<dbReference type="InterPro" id="IPR000020">
    <property type="entry name" value="Anaphylatoxin/fibulin"/>
</dbReference>
<dbReference type="InterPro" id="IPR036595">
    <property type="entry name" value="A-macroglobulin_rcpt-bd_sf"/>
</dbReference>
<reference evidence="8" key="2">
    <citation type="submission" date="2025-08" db="UniProtKB">
        <authorList>
            <consortium name="Ensembl"/>
        </authorList>
    </citation>
    <scope>IDENTIFICATION</scope>
</reference>
<feature type="domain" description="NTR" evidence="7">
    <location>
        <begin position="1552"/>
        <end position="1701"/>
    </location>
</feature>
<dbReference type="FunFam" id="2.60.40.690:FF:000002">
    <property type="entry name" value="Complement C4 isoform-A"/>
    <property type="match status" value="1"/>
</dbReference>
<evidence type="ECO:0000256" key="1">
    <source>
        <dbReference type="ARBA" id="ARBA00004613"/>
    </source>
</evidence>
<feature type="chain" id="PRO_5044298285" description="Complement C4 gamma chain" evidence="5">
    <location>
        <begin position="17"/>
        <end position="1703"/>
    </location>
</feature>
<dbReference type="PROSITE" id="PS00477">
    <property type="entry name" value="ALPHA_2_MACROGLOBULIN"/>
    <property type="match status" value="1"/>
</dbReference>
<dbReference type="SUPFAM" id="SSF49410">
    <property type="entry name" value="Alpha-macroglobulin receptor domain"/>
    <property type="match status" value="1"/>
</dbReference>
<dbReference type="GO" id="GO:0005615">
    <property type="term" value="C:extracellular space"/>
    <property type="evidence" value="ECO:0007669"/>
    <property type="project" value="InterPro"/>
</dbReference>
<dbReference type="GO" id="GO:0006956">
    <property type="term" value="P:complement activation"/>
    <property type="evidence" value="ECO:0007669"/>
    <property type="project" value="TreeGrafter"/>
</dbReference>
<evidence type="ECO:0000256" key="3">
    <source>
        <dbReference type="ARBA" id="ARBA00022966"/>
    </source>
</evidence>
<dbReference type="InterPro" id="IPR009048">
    <property type="entry name" value="A-macroglobulin_rcpt-bd"/>
</dbReference>
<dbReference type="InterPro" id="IPR001599">
    <property type="entry name" value="Macroglobln_a2"/>
</dbReference>
<evidence type="ECO:0000259" key="7">
    <source>
        <dbReference type="PROSITE" id="PS50189"/>
    </source>
</evidence>
<dbReference type="Gene3D" id="6.20.50.160">
    <property type="match status" value="1"/>
</dbReference>
<keyword evidence="3" id="KW-0882">Thioester bond</keyword>
<dbReference type="InterPro" id="IPR041425">
    <property type="entry name" value="C3/4/5_MG1"/>
</dbReference>
<dbReference type="Gene3D" id="1.20.91.20">
    <property type="entry name" value="Anaphylotoxins (complement system)"/>
    <property type="match status" value="1"/>
</dbReference>
<reference evidence="8" key="3">
    <citation type="submission" date="2025-09" db="UniProtKB">
        <authorList>
            <consortium name="Ensembl"/>
        </authorList>
    </citation>
    <scope>IDENTIFICATION</scope>
</reference>
<keyword evidence="5" id="KW-0732">Signal</keyword>
<dbReference type="Gene3D" id="2.60.40.690">
    <property type="entry name" value="Alpha-macroglobulin, receptor-binding domain"/>
    <property type="match status" value="1"/>
</dbReference>
<dbReference type="InterPro" id="IPR041555">
    <property type="entry name" value="MG3"/>
</dbReference>
<dbReference type="FunFam" id="2.60.40.1940:FF:000001">
    <property type="entry name" value="Complement component C3"/>
    <property type="match status" value="1"/>
</dbReference>
<dbReference type="GO" id="GO:0004866">
    <property type="term" value="F:endopeptidase inhibitor activity"/>
    <property type="evidence" value="ECO:0007669"/>
    <property type="project" value="InterPro"/>
</dbReference>
<dbReference type="Gene3D" id="2.60.120.1540">
    <property type="match status" value="1"/>
</dbReference>
<dbReference type="Gene3D" id="2.20.130.20">
    <property type="match status" value="1"/>
</dbReference>
<dbReference type="InterPro" id="IPR018933">
    <property type="entry name" value="Netrin_module_non-TIMP"/>
</dbReference>
<dbReference type="InterPro" id="IPR001134">
    <property type="entry name" value="Netrin_domain"/>
</dbReference>
<dbReference type="SMART" id="SM01360">
    <property type="entry name" value="A2M"/>
    <property type="match status" value="1"/>
</dbReference>
<dbReference type="InterPro" id="IPR011626">
    <property type="entry name" value="Alpha-macroglobulin_TED"/>
</dbReference>
<reference evidence="8 9" key="1">
    <citation type="submission" date="2020-06" db="EMBL/GenBank/DDBJ databases">
        <authorList>
            <consortium name="Wellcome Sanger Institute Data Sharing"/>
        </authorList>
    </citation>
    <scope>NUCLEOTIDE SEQUENCE [LARGE SCALE GENOMIC DNA]</scope>
</reference>
<dbReference type="InterPro" id="IPR047565">
    <property type="entry name" value="Alpha-macroglob_thiol-ester_cl"/>
</dbReference>
<comment type="subcellular location">
    <subcellularLocation>
        <location evidence="1">Secreted</location>
    </subcellularLocation>
</comment>
<dbReference type="Gene3D" id="2.60.40.1940">
    <property type="match status" value="1"/>
</dbReference>
<dbReference type="SMART" id="SM00104">
    <property type="entry name" value="ANATO"/>
    <property type="match status" value="1"/>
</dbReference>
<evidence type="ECO:0000313" key="8">
    <source>
        <dbReference type="Ensembl" id="ENSDCDP00010062031.1"/>
    </source>
</evidence>
<keyword evidence="4" id="KW-1015">Disulfide bond</keyword>
<dbReference type="Ensembl" id="ENSDCDT00010072814.1">
    <property type="protein sequence ID" value="ENSDCDP00010062031.1"/>
    <property type="gene ID" value="ENSDCDG00010034121.1"/>
</dbReference>
<keyword evidence="2" id="KW-0964">Secreted</keyword>
<dbReference type="InterPro" id="IPR008993">
    <property type="entry name" value="TIMP-like_OB-fold"/>
</dbReference>
<dbReference type="Pfam" id="PF17791">
    <property type="entry name" value="MG3"/>
    <property type="match status" value="1"/>
</dbReference>
<protein>
    <recommendedName>
        <fullName evidence="10">Complement C4 gamma chain</fullName>
    </recommendedName>
</protein>
<feature type="signal peptide" evidence="5">
    <location>
        <begin position="1"/>
        <end position="16"/>
    </location>
</feature>
<evidence type="ECO:0000259" key="6">
    <source>
        <dbReference type="PROSITE" id="PS01178"/>
    </source>
</evidence>
<evidence type="ECO:0000256" key="5">
    <source>
        <dbReference type="SAM" id="SignalP"/>
    </source>
</evidence>
<feature type="domain" description="Anaphylatoxin-like" evidence="6">
    <location>
        <begin position="676"/>
        <end position="712"/>
    </location>
</feature>
<dbReference type="Gene3D" id="1.50.10.20">
    <property type="match status" value="1"/>
</dbReference>
<dbReference type="SMART" id="SM00643">
    <property type="entry name" value="C345C"/>
    <property type="match status" value="1"/>
</dbReference>